<dbReference type="RefSeq" id="WP_251934688.1">
    <property type="nucleotide sequence ID" value="NZ_CP098747.1"/>
</dbReference>
<proteinExistence type="inferred from homology"/>
<dbReference type="SUPFAM" id="SSF46785">
    <property type="entry name" value="Winged helix' DNA-binding domain"/>
    <property type="match status" value="1"/>
</dbReference>
<accession>A0ABY4W3F1</accession>
<reference evidence="6" key="1">
    <citation type="submission" date="2022-06" db="EMBL/GenBank/DDBJ databases">
        <title>Sneathiella actinostolidae sp. nov., isolated from a sea anemonein the Western Pacific Ocean.</title>
        <authorList>
            <person name="Wei M.J."/>
        </authorList>
    </citation>
    <scope>NUCLEOTIDE SEQUENCE</scope>
    <source>
        <strain evidence="6">PHK-P5</strain>
    </source>
</reference>
<protein>
    <submittedName>
        <fullName evidence="6">LysR substrate-binding domain-containing protein</fullName>
    </submittedName>
</protein>
<name>A0ABY4W3F1_9PROT</name>
<evidence type="ECO:0000313" key="6">
    <source>
        <dbReference type="EMBL" id="USG61578.1"/>
    </source>
</evidence>
<dbReference type="CDD" id="cd05466">
    <property type="entry name" value="PBP2_LTTR_substrate"/>
    <property type="match status" value="1"/>
</dbReference>
<dbReference type="Pfam" id="PF03466">
    <property type="entry name" value="LysR_substrate"/>
    <property type="match status" value="1"/>
</dbReference>
<gene>
    <name evidence="6" type="ORF">NBZ79_01130</name>
</gene>
<keyword evidence="7" id="KW-1185">Reference proteome</keyword>
<dbReference type="PROSITE" id="PS50931">
    <property type="entry name" value="HTH_LYSR"/>
    <property type="match status" value="1"/>
</dbReference>
<evidence type="ECO:0000259" key="5">
    <source>
        <dbReference type="PROSITE" id="PS50931"/>
    </source>
</evidence>
<sequence>MLHSQLRSFHAVAKEGGFTAASKAINVGQPTISSQIKALEDHYGVTLFHRRGRKVLLSDCGHALFRVSNRILMLEEEAQNLLVNYGGLLTGALRVGAVGPYHATEMLGSFNEKFPGIKLSVTQGNSMNMVELLQDYTVDVAVLAHTEDNPALFSRPFSRHEVVIFVNASHPFAGRSSIRLKELQGQRFLHRETGSTTRLAIEKALCRQNIDVDEVMELGSREAVWLAVERGIGIGAVSDIEFNPHPNLRALKISDADIFTTAHVTCLEERRDSRIIRAFFDIAWSMKAAP</sequence>
<comment type="similarity">
    <text evidence="1">Belongs to the LysR transcriptional regulatory family.</text>
</comment>
<dbReference type="PANTHER" id="PTHR30126:SF94">
    <property type="entry name" value="LYSR FAMILY TRANSCRIPTIONAL REGULATOR"/>
    <property type="match status" value="1"/>
</dbReference>
<dbReference type="PANTHER" id="PTHR30126">
    <property type="entry name" value="HTH-TYPE TRANSCRIPTIONAL REGULATOR"/>
    <property type="match status" value="1"/>
</dbReference>
<dbReference type="InterPro" id="IPR036390">
    <property type="entry name" value="WH_DNA-bd_sf"/>
</dbReference>
<organism evidence="6 7">
    <name type="scientific">Sneathiella marina</name>
    <dbReference type="NCBI Taxonomy" id="2950108"/>
    <lineage>
        <taxon>Bacteria</taxon>
        <taxon>Pseudomonadati</taxon>
        <taxon>Pseudomonadota</taxon>
        <taxon>Alphaproteobacteria</taxon>
        <taxon>Sneathiellales</taxon>
        <taxon>Sneathiellaceae</taxon>
        <taxon>Sneathiella</taxon>
    </lineage>
</organism>
<evidence type="ECO:0000313" key="7">
    <source>
        <dbReference type="Proteomes" id="UP001056291"/>
    </source>
</evidence>
<dbReference type="Gene3D" id="3.40.190.290">
    <property type="match status" value="1"/>
</dbReference>
<evidence type="ECO:0000256" key="3">
    <source>
        <dbReference type="ARBA" id="ARBA00023125"/>
    </source>
</evidence>
<dbReference type="PRINTS" id="PR00039">
    <property type="entry name" value="HTHLYSR"/>
</dbReference>
<evidence type="ECO:0000256" key="2">
    <source>
        <dbReference type="ARBA" id="ARBA00023015"/>
    </source>
</evidence>
<feature type="domain" description="HTH lysR-type" evidence="5">
    <location>
        <begin position="1"/>
        <end position="58"/>
    </location>
</feature>
<dbReference type="Gene3D" id="1.10.10.10">
    <property type="entry name" value="Winged helix-like DNA-binding domain superfamily/Winged helix DNA-binding domain"/>
    <property type="match status" value="1"/>
</dbReference>
<dbReference type="SUPFAM" id="SSF53850">
    <property type="entry name" value="Periplasmic binding protein-like II"/>
    <property type="match status" value="1"/>
</dbReference>
<evidence type="ECO:0000256" key="1">
    <source>
        <dbReference type="ARBA" id="ARBA00009437"/>
    </source>
</evidence>
<dbReference type="InterPro" id="IPR005119">
    <property type="entry name" value="LysR_subst-bd"/>
</dbReference>
<keyword evidence="2" id="KW-0805">Transcription regulation</keyword>
<dbReference type="InterPro" id="IPR000847">
    <property type="entry name" value="LysR_HTH_N"/>
</dbReference>
<keyword evidence="4" id="KW-0804">Transcription</keyword>
<dbReference type="InterPro" id="IPR036388">
    <property type="entry name" value="WH-like_DNA-bd_sf"/>
</dbReference>
<dbReference type="EMBL" id="CP098747">
    <property type="protein sequence ID" value="USG61578.1"/>
    <property type="molecule type" value="Genomic_DNA"/>
</dbReference>
<keyword evidence="3" id="KW-0238">DNA-binding</keyword>
<evidence type="ECO:0000256" key="4">
    <source>
        <dbReference type="ARBA" id="ARBA00023163"/>
    </source>
</evidence>
<dbReference type="Pfam" id="PF00126">
    <property type="entry name" value="HTH_1"/>
    <property type="match status" value="1"/>
</dbReference>
<dbReference type="Proteomes" id="UP001056291">
    <property type="component" value="Chromosome"/>
</dbReference>